<dbReference type="PRINTS" id="PR00032">
    <property type="entry name" value="HTHARAC"/>
</dbReference>
<gene>
    <name evidence="5" type="ORF">H9872_04055</name>
</gene>
<dbReference type="InterPro" id="IPR018060">
    <property type="entry name" value="HTH_AraC"/>
</dbReference>
<dbReference type="PANTHER" id="PTHR43280">
    <property type="entry name" value="ARAC-FAMILY TRANSCRIPTIONAL REGULATOR"/>
    <property type="match status" value="1"/>
</dbReference>
<dbReference type="EMBL" id="JAHLFQ010000084">
    <property type="protein sequence ID" value="MBU3803913.1"/>
    <property type="molecule type" value="Genomic_DNA"/>
</dbReference>
<protein>
    <submittedName>
        <fullName evidence="5">AraC family transcriptional regulator</fullName>
    </submittedName>
</protein>
<keyword evidence="2" id="KW-0238">DNA-binding</keyword>
<dbReference type="PANTHER" id="PTHR43280:SF28">
    <property type="entry name" value="HTH-TYPE TRANSCRIPTIONAL ACTIVATOR RHAS"/>
    <property type="match status" value="1"/>
</dbReference>
<keyword evidence="1" id="KW-0805">Transcription regulation</keyword>
<evidence type="ECO:0000256" key="1">
    <source>
        <dbReference type="ARBA" id="ARBA00023015"/>
    </source>
</evidence>
<dbReference type="Proteomes" id="UP000824229">
    <property type="component" value="Unassembled WGS sequence"/>
</dbReference>
<evidence type="ECO:0000256" key="2">
    <source>
        <dbReference type="ARBA" id="ARBA00023125"/>
    </source>
</evidence>
<evidence type="ECO:0000256" key="3">
    <source>
        <dbReference type="ARBA" id="ARBA00023163"/>
    </source>
</evidence>
<dbReference type="InterPro" id="IPR014710">
    <property type="entry name" value="RmlC-like_jellyroll"/>
</dbReference>
<dbReference type="PROSITE" id="PS01124">
    <property type="entry name" value="HTH_ARAC_FAMILY_2"/>
    <property type="match status" value="1"/>
</dbReference>
<dbReference type="AlphaFoldDB" id="A0A9E2NN01"/>
<feature type="domain" description="HTH araC/xylS-type" evidence="4">
    <location>
        <begin position="194"/>
        <end position="292"/>
    </location>
</feature>
<proteinExistence type="predicted"/>
<evidence type="ECO:0000313" key="5">
    <source>
        <dbReference type="EMBL" id="MBU3803913.1"/>
    </source>
</evidence>
<dbReference type="InterPro" id="IPR009057">
    <property type="entry name" value="Homeodomain-like_sf"/>
</dbReference>
<reference evidence="5" key="1">
    <citation type="journal article" date="2021" name="PeerJ">
        <title>Extensive microbial diversity within the chicken gut microbiome revealed by metagenomics and culture.</title>
        <authorList>
            <person name="Gilroy R."/>
            <person name="Ravi A."/>
            <person name="Getino M."/>
            <person name="Pursley I."/>
            <person name="Horton D.L."/>
            <person name="Alikhan N.F."/>
            <person name="Baker D."/>
            <person name="Gharbi K."/>
            <person name="Hall N."/>
            <person name="Watson M."/>
            <person name="Adriaenssens E.M."/>
            <person name="Foster-Nyarko E."/>
            <person name="Jarju S."/>
            <person name="Secka A."/>
            <person name="Antonio M."/>
            <person name="Oren A."/>
            <person name="Chaudhuri R.R."/>
            <person name="La Ragione R."/>
            <person name="Hildebrand F."/>
            <person name="Pallen M.J."/>
        </authorList>
    </citation>
    <scope>NUCLEOTIDE SEQUENCE</scope>
    <source>
        <strain evidence="5">B5-657</strain>
    </source>
</reference>
<dbReference type="Pfam" id="PF02311">
    <property type="entry name" value="AraC_binding"/>
    <property type="match status" value="1"/>
</dbReference>
<dbReference type="Pfam" id="PF12833">
    <property type="entry name" value="HTH_18"/>
    <property type="match status" value="1"/>
</dbReference>
<organism evidence="5 6">
    <name type="scientific">Candidatus Cellulosilyticum pullistercoris</name>
    <dbReference type="NCBI Taxonomy" id="2838521"/>
    <lineage>
        <taxon>Bacteria</taxon>
        <taxon>Bacillati</taxon>
        <taxon>Bacillota</taxon>
        <taxon>Clostridia</taxon>
        <taxon>Lachnospirales</taxon>
        <taxon>Cellulosilyticaceae</taxon>
        <taxon>Cellulosilyticum</taxon>
    </lineage>
</organism>
<sequence length="296" mass="34358">MGHKTVYAPHQDFYIDQSKKTDNYNMDSFHMHKMYEVYYLMEGSRKYFIDDSIYLVNAGSLVLIDADSVHKTASMGDIPHSRIVVNFSLDFLKDFSDQVNALDLTSIFRTKFTVLPLSFKYKLTIENIFSRLMDLQDSEQHKDALITTGENSISSQTILSKLLLAELLIYIKEYIHVLEQKEYESHQIVNNKVDKIIKYICKHYTEDLTLTSIAEQFYISPFYLSKIFKRSTNLSIVEYINSLRIRQAKELLETSSTKIAEIAEIVGFSSSSHFSRTFKLVTGLSPQQYKKLYSCK</sequence>
<reference evidence="5" key="2">
    <citation type="submission" date="2021-04" db="EMBL/GenBank/DDBJ databases">
        <authorList>
            <person name="Gilroy R."/>
        </authorList>
    </citation>
    <scope>NUCLEOTIDE SEQUENCE</scope>
    <source>
        <strain evidence="5">B5-657</strain>
    </source>
</reference>
<evidence type="ECO:0000313" key="6">
    <source>
        <dbReference type="Proteomes" id="UP000824229"/>
    </source>
</evidence>
<dbReference type="InterPro" id="IPR037923">
    <property type="entry name" value="HTH-like"/>
</dbReference>
<evidence type="ECO:0000259" key="4">
    <source>
        <dbReference type="PROSITE" id="PS01124"/>
    </source>
</evidence>
<dbReference type="Gene3D" id="1.10.10.60">
    <property type="entry name" value="Homeodomain-like"/>
    <property type="match status" value="2"/>
</dbReference>
<dbReference type="InterPro" id="IPR020449">
    <property type="entry name" value="Tscrpt_reg_AraC-type_HTH"/>
</dbReference>
<dbReference type="SUPFAM" id="SSF51215">
    <property type="entry name" value="Regulatory protein AraC"/>
    <property type="match status" value="1"/>
</dbReference>
<dbReference type="SUPFAM" id="SSF46689">
    <property type="entry name" value="Homeodomain-like"/>
    <property type="match status" value="2"/>
</dbReference>
<dbReference type="InterPro" id="IPR003313">
    <property type="entry name" value="AraC-bd"/>
</dbReference>
<dbReference type="PROSITE" id="PS00041">
    <property type="entry name" value="HTH_ARAC_FAMILY_1"/>
    <property type="match status" value="1"/>
</dbReference>
<name>A0A9E2NN01_9FIRM</name>
<dbReference type="InterPro" id="IPR018062">
    <property type="entry name" value="HTH_AraC-typ_CS"/>
</dbReference>
<dbReference type="SMART" id="SM00342">
    <property type="entry name" value="HTH_ARAC"/>
    <property type="match status" value="1"/>
</dbReference>
<comment type="caution">
    <text evidence="5">The sequence shown here is derived from an EMBL/GenBank/DDBJ whole genome shotgun (WGS) entry which is preliminary data.</text>
</comment>
<dbReference type="GO" id="GO:0003700">
    <property type="term" value="F:DNA-binding transcription factor activity"/>
    <property type="evidence" value="ECO:0007669"/>
    <property type="project" value="InterPro"/>
</dbReference>
<accession>A0A9E2NN01</accession>
<dbReference type="Gene3D" id="2.60.120.10">
    <property type="entry name" value="Jelly Rolls"/>
    <property type="match status" value="1"/>
</dbReference>
<dbReference type="GO" id="GO:0043565">
    <property type="term" value="F:sequence-specific DNA binding"/>
    <property type="evidence" value="ECO:0007669"/>
    <property type="project" value="InterPro"/>
</dbReference>
<keyword evidence="3" id="KW-0804">Transcription</keyword>